<evidence type="ECO:0000256" key="12">
    <source>
        <dbReference type="ARBA" id="ARBA00034430"/>
    </source>
</evidence>
<evidence type="ECO:0000256" key="9">
    <source>
        <dbReference type="ARBA" id="ARBA00023065"/>
    </source>
</evidence>
<feature type="transmembrane region" description="Helical" evidence="14">
    <location>
        <begin position="78"/>
        <end position="99"/>
    </location>
</feature>
<evidence type="ECO:0000256" key="11">
    <source>
        <dbReference type="ARBA" id="ARBA00023303"/>
    </source>
</evidence>
<evidence type="ECO:0000256" key="7">
    <source>
        <dbReference type="ARBA" id="ARBA00022958"/>
    </source>
</evidence>
<keyword evidence="11" id="KW-0407">Ion channel</keyword>
<feature type="compositionally biased region" description="Basic and acidic residues" evidence="13">
    <location>
        <begin position="287"/>
        <end position="307"/>
    </location>
</feature>
<evidence type="ECO:0000313" key="15">
    <source>
        <dbReference type="EMBL" id="EOT43869.1"/>
    </source>
</evidence>
<gene>
    <name evidence="15" type="ORF">OMK_00010</name>
</gene>
<evidence type="ECO:0000313" key="16">
    <source>
        <dbReference type="Proteomes" id="UP000014127"/>
    </source>
</evidence>
<organism evidence="15 16">
    <name type="scientific">Enterococcus dispar ATCC 51266</name>
    <dbReference type="NCBI Taxonomy" id="1139219"/>
    <lineage>
        <taxon>Bacteria</taxon>
        <taxon>Bacillati</taxon>
        <taxon>Bacillota</taxon>
        <taxon>Bacilli</taxon>
        <taxon>Lactobacillales</taxon>
        <taxon>Enterococcaceae</taxon>
        <taxon>Enterococcus</taxon>
    </lineage>
</organism>
<keyword evidence="8 14" id="KW-1133">Transmembrane helix</keyword>
<reference evidence="15 16" key="1">
    <citation type="submission" date="2013-03" db="EMBL/GenBank/DDBJ databases">
        <title>The Genome Sequence of Enterococcus dispar ATCC_51266 (Illumina only assembly).</title>
        <authorList>
            <consortium name="The Broad Institute Genomics Platform"/>
            <consortium name="The Broad Institute Genome Sequencing Center for Infectious Disease"/>
            <person name="Earl A."/>
            <person name="Russ C."/>
            <person name="Gilmore M."/>
            <person name="Surin D."/>
            <person name="Walker B."/>
            <person name="Young S."/>
            <person name="Zeng Q."/>
            <person name="Gargeya S."/>
            <person name="Fitzgerald M."/>
            <person name="Haas B."/>
            <person name="Abouelleil A."/>
            <person name="Allen A.W."/>
            <person name="Alvarado L."/>
            <person name="Arachchi H.M."/>
            <person name="Berlin A.M."/>
            <person name="Chapman S.B."/>
            <person name="Gainer-Dewar J."/>
            <person name="Goldberg J."/>
            <person name="Griggs A."/>
            <person name="Gujja S."/>
            <person name="Hansen M."/>
            <person name="Howarth C."/>
            <person name="Imamovic A."/>
            <person name="Ireland A."/>
            <person name="Larimer J."/>
            <person name="McCowan C."/>
            <person name="Murphy C."/>
            <person name="Pearson M."/>
            <person name="Poon T.W."/>
            <person name="Priest M."/>
            <person name="Roberts A."/>
            <person name="Saif S."/>
            <person name="Shea T."/>
            <person name="Sisk P."/>
            <person name="Sykes S."/>
            <person name="Wortman J."/>
            <person name="Nusbaum C."/>
            <person name="Birren B."/>
        </authorList>
    </citation>
    <scope>NUCLEOTIDE SEQUENCE [LARGE SCALE GENOMIC DNA]</scope>
    <source>
        <strain evidence="15 16">ATCC 51266</strain>
    </source>
</reference>
<feature type="transmembrane region" description="Helical" evidence="14">
    <location>
        <begin position="158"/>
        <end position="184"/>
    </location>
</feature>
<name>S0KGF4_9ENTE</name>
<keyword evidence="4" id="KW-0633">Potassium transport</keyword>
<evidence type="ECO:0000256" key="1">
    <source>
        <dbReference type="ARBA" id="ARBA00004141"/>
    </source>
</evidence>
<keyword evidence="16" id="KW-1185">Reference proteome</keyword>
<dbReference type="GO" id="GO:0005267">
    <property type="term" value="F:potassium channel activity"/>
    <property type="evidence" value="ECO:0007669"/>
    <property type="project" value="UniProtKB-KW"/>
</dbReference>
<comment type="similarity">
    <text evidence="2">Belongs to the TMEM175 family.</text>
</comment>
<dbReference type="STRING" id="44009.RV01_GL002088"/>
<dbReference type="HOGENOM" id="CLU_071815_0_0_9"/>
<dbReference type="RefSeq" id="WP_016171242.1">
    <property type="nucleotide sequence ID" value="NZ_ASWK01000001.1"/>
</dbReference>
<feature type="compositionally biased region" description="Basic and acidic residues" evidence="13">
    <location>
        <begin position="317"/>
        <end position="326"/>
    </location>
</feature>
<evidence type="ECO:0000256" key="2">
    <source>
        <dbReference type="ARBA" id="ARBA00006920"/>
    </source>
</evidence>
<dbReference type="Pfam" id="PF06736">
    <property type="entry name" value="TMEM175"/>
    <property type="match status" value="1"/>
</dbReference>
<dbReference type="GO" id="GO:0015252">
    <property type="term" value="F:proton channel activity"/>
    <property type="evidence" value="ECO:0007669"/>
    <property type="project" value="InterPro"/>
</dbReference>
<evidence type="ECO:0000256" key="5">
    <source>
        <dbReference type="ARBA" id="ARBA00022692"/>
    </source>
</evidence>
<dbReference type="AlphaFoldDB" id="S0KGF4"/>
<keyword evidence="9" id="KW-0406">Ion transport</keyword>
<protein>
    <recommendedName>
        <fullName evidence="17">Integral membrane protein</fullName>
    </recommendedName>
</protein>
<dbReference type="EMBL" id="AHYR01000001">
    <property type="protein sequence ID" value="EOT43869.1"/>
    <property type="molecule type" value="Genomic_DNA"/>
</dbReference>
<keyword evidence="7" id="KW-0630">Potassium</keyword>
<evidence type="ECO:0000256" key="3">
    <source>
        <dbReference type="ARBA" id="ARBA00022448"/>
    </source>
</evidence>
<dbReference type="Proteomes" id="UP000014127">
    <property type="component" value="Unassembled WGS sequence"/>
</dbReference>
<dbReference type="eggNOG" id="COG3548">
    <property type="taxonomic scope" value="Bacteria"/>
</dbReference>
<evidence type="ECO:0000256" key="10">
    <source>
        <dbReference type="ARBA" id="ARBA00023136"/>
    </source>
</evidence>
<evidence type="ECO:0000256" key="14">
    <source>
        <dbReference type="SAM" id="Phobius"/>
    </source>
</evidence>
<keyword evidence="3" id="KW-0813">Transport</keyword>
<keyword evidence="5 14" id="KW-0812">Transmembrane</keyword>
<evidence type="ECO:0000256" key="8">
    <source>
        <dbReference type="ARBA" id="ARBA00022989"/>
    </source>
</evidence>
<proteinExistence type="inferred from homology"/>
<comment type="subcellular location">
    <subcellularLocation>
        <location evidence="1">Membrane</location>
        <topology evidence="1">Multi-pass membrane protein</topology>
    </subcellularLocation>
</comment>
<comment type="caution">
    <text evidence="15">The sequence shown here is derived from an EMBL/GenBank/DDBJ whole genome shotgun (WGS) entry which is preliminary data.</text>
</comment>
<dbReference type="PATRIC" id="fig|1139219.3.peg.6"/>
<evidence type="ECO:0000256" key="6">
    <source>
        <dbReference type="ARBA" id="ARBA00022826"/>
    </source>
</evidence>
<evidence type="ECO:0000256" key="13">
    <source>
        <dbReference type="SAM" id="MobiDB-lite"/>
    </source>
</evidence>
<sequence length="326" mass="38008">MSNIKERVVVFGDAIIAIILTIMVLEIPIKYATNGDIVWQTLFSAVGIYFISFCFVANLWFQTAYAFNRIEQVKNKSLVVYLLLLFFLSLVPAATRILIEDTTKQTVLIYGVLTLIVTILMRRLITALTKQSISDKALQKRRVDELNRQDMISFIARVIILIIGLFQVHIALIIYLALPILAFLQNMIDREEDLFVDTLDQTEQADYFADRNQIWGNSMKRYSHLLRDSLKDPNEKDSPSWQGIMKEWLGKVDQEIAMRQKAMTTASAREKEQLQQEINRLQLQKSRLHERENRLEKQPFDRNDFKFHSNHKAFGSKKKDNNFKTK</sequence>
<feature type="transmembrane region" description="Helical" evidence="14">
    <location>
        <begin position="37"/>
        <end position="57"/>
    </location>
</feature>
<accession>S0KGF4</accession>
<feature type="region of interest" description="Disordered" evidence="13">
    <location>
        <begin position="285"/>
        <end position="326"/>
    </location>
</feature>
<evidence type="ECO:0008006" key="17">
    <source>
        <dbReference type="Google" id="ProtNLM"/>
    </source>
</evidence>
<keyword evidence="10 14" id="KW-0472">Membrane</keyword>
<evidence type="ECO:0000256" key="4">
    <source>
        <dbReference type="ARBA" id="ARBA00022538"/>
    </source>
</evidence>
<dbReference type="OrthoDB" id="7626281at2"/>
<comment type="catalytic activity">
    <reaction evidence="12">
        <text>K(+)(in) = K(+)(out)</text>
        <dbReference type="Rhea" id="RHEA:29463"/>
        <dbReference type="ChEBI" id="CHEBI:29103"/>
    </reaction>
</comment>
<dbReference type="GO" id="GO:0016020">
    <property type="term" value="C:membrane"/>
    <property type="evidence" value="ECO:0007669"/>
    <property type="project" value="UniProtKB-SubCell"/>
</dbReference>
<feature type="transmembrane region" description="Helical" evidence="14">
    <location>
        <begin position="7"/>
        <end position="25"/>
    </location>
</feature>
<dbReference type="InterPro" id="IPR010617">
    <property type="entry name" value="TMEM175-like"/>
</dbReference>
<keyword evidence="6" id="KW-0631">Potassium channel</keyword>
<feature type="transmembrane region" description="Helical" evidence="14">
    <location>
        <begin position="105"/>
        <end position="125"/>
    </location>
</feature>